<protein>
    <submittedName>
        <fullName evidence="1">Imm27 family immunity protein</fullName>
    </submittedName>
</protein>
<keyword evidence="2" id="KW-1185">Reference proteome</keyword>
<dbReference type="EMBL" id="JANFPJ010000016">
    <property type="protein sequence ID" value="MDT7526243.1"/>
    <property type="molecule type" value="Genomic_DNA"/>
</dbReference>
<reference evidence="1 2" key="1">
    <citation type="submission" date="2022-07" db="EMBL/GenBank/DDBJ databases">
        <title>Pseudidiomarina sp. nov, a marine bacterium isolated from Pacific Ocean.</title>
        <authorList>
            <person name="Wang Y."/>
        </authorList>
    </citation>
    <scope>NUCLEOTIDE SEQUENCE [LARGE SCALE GENOMIC DNA]</scope>
    <source>
        <strain evidence="1 2">GXY010</strain>
    </source>
</reference>
<organism evidence="1 2">
    <name type="scientific">Pseudidiomarina fusca</name>
    <dbReference type="NCBI Taxonomy" id="2965078"/>
    <lineage>
        <taxon>Bacteria</taxon>
        <taxon>Pseudomonadati</taxon>
        <taxon>Pseudomonadota</taxon>
        <taxon>Gammaproteobacteria</taxon>
        <taxon>Alteromonadales</taxon>
        <taxon>Idiomarinaceae</taxon>
        <taxon>Pseudidiomarina</taxon>
    </lineage>
</organism>
<dbReference type="Pfam" id="PF15590">
    <property type="entry name" value="Imm27"/>
    <property type="match status" value="1"/>
</dbReference>
<accession>A0ABU3KZ93</accession>
<comment type="caution">
    <text evidence="1">The sequence shown here is derived from an EMBL/GenBank/DDBJ whole genome shotgun (WGS) entry which is preliminary data.</text>
</comment>
<evidence type="ECO:0000313" key="2">
    <source>
        <dbReference type="Proteomes" id="UP001305027"/>
    </source>
</evidence>
<name>A0ABU3KZ93_9GAMM</name>
<dbReference type="Proteomes" id="UP001305027">
    <property type="component" value="Unassembled WGS sequence"/>
</dbReference>
<evidence type="ECO:0000313" key="1">
    <source>
        <dbReference type="EMBL" id="MDT7526243.1"/>
    </source>
</evidence>
<sequence length="69" mass="7550">MANRKLLTTQKGLAGVVFDDGWTNLFKDPNDNRLWELTYSSSDSHGGGAPVLSLVSLDEARSKYTNFSG</sequence>
<dbReference type="InterPro" id="IPR028960">
    <property type="entry name" value="Imm27"/>
</dbReference>
<proteinExistence type="predicted"/>
<gene>
    <name evidence="1" type="ORF">NOG12_09155</name>
</gene>